<evidence type="ECO:0000259" key="1">
    <source>
        <dbReference type="Pfam" id="PF05050"/>
    </source>
</evidence>
<dbReference type="InterPro" id="IPR029063">
    <property type="entry name" value="SAM-dependent_MTases_sf"/>
</dbReference>
<dbReference type="RefSeq" id="WP_189578241.1">
    <property type="nucleotide sequence ID" value="NZ_BMYF01000001.1"/>
</dbReference>
<feature type="domain" description="Methyltransferase FkbM" evidence="1">
    <location>
        <begin position="69"/>
        <end position="206"/>
    </location>
</feature>
<keyword evidence="3" id="KW-1185">Reference proteome</keyword>
<dbReference type="PANTHER" id="PTHR34203">
    <property type="entry name" value="METHYLTRANSFERASE, FKBM FAMILY PROTEIN"/>
    <property type="match status" value="1"/>
</dbReference>
<protein>
    <recommendedName>
        <fullName evidence="1">Methyltransferase FkbM domain-containing protein</fullName>
    </recommendedName>
</protein>
<dbReference type="NCBIfam" id="TIGR01444">
    <property type="entry name" value="fkbM_fam"/>
    <property type="match status" value="1"/>
</dbReference>
<proteinExistence type="predicted"/>
<name>A0A8J3G3V6_9BACT</name>
<gene>
    <name evidence="2" type="ORF">GCM10008106_00460</name>
</gene>
<dbReference type="InterPro" id="IPR052514">
    <property type="entry name" value="SAM-dependent_MTase"/>
</dbReference>
<dbReference type="SUPFAM" id="SSF53335">
    <property type="entry name" value="S-adenosyl-L-methionine-dependent methyltransferases"/>
    <property type="match status" value="1"/>
</dbReference>
<dbReference type="Pfam" id="PF05050">
    <property type="entry name" value="Methyltransf_21"/>
    <property type="match status" value="1"/>
</dbReference>
<comment type="caution">
    <text evidence="2">The sequence shown here is derived from an EMBL/GenBank/DDBJ whole genome shotgun (WGS) entry which is preliminary data.</text>
</comment>
<evidence type="ECO:0000313" key="2">
    <source>
        <dbReference type="EMBL" id="GHB23776.1"/>
    </source>
</evidence>
<dbReference type="Gene3D" id="3.40.50.150">
    <property type="entry name" value="Vaccinia Virus protein VP39"/>
    <property type="match status" value="1"/>
</dbReference>
<reference evidence="2" key="2">
    <citation type="submission" date="2020-09" db="EMBL/GenBank/DDBJ databases">
        <authorList>
            <person name="Sun Q."/>
            <person name="Kim S."/>
        </authorList>
    </citation>
    <scope>NUCLEOTIDE SEQUENCE</scope>
    <source>
        <strain evidence="2">KCTC 23224</strain>
    </source>
</reference>
<dbReference type="Proteomes" id="UP000642809">
    <property type="component" value="Unassembled WGS sequence"/>
</dbReference>
<evidence type="ECO:0000313" key="3">
    <source>
        <dbReference type="Proteomes" id="UP000642809"/>
    </source>
</evidence>
<accession>A0A8J3G3V6</accession>
<dbReference type="PANTHER" id="PTHR34203:SF15">
    <property type="entry name" value="SLL1173 PROTEIN"/>
    <property type="match status" value="1"/>
</dbReference>
<organism evidence="2 3">
    <name type="scientific">Mongoliitalea lutea</name>
    <dbReference type="NCBI Taxonomy" id="849756"/>
    <lineage>
        <taxon>Bacteria</taxon>
        <taxon>Pseudomonadati</taxon>
        <taxon>Bacteroidota</taxon>
        <taxon>Cytophagia</taxon>
        <taxon>Cytophagales</taxon>
        <taxon>Cyclobacteriaceae</taxon>
        <taxon>Mongoliitalea</taxon>
    </lineage>
</organism>
<reference evidence="2" key="1">
    <citation type="journal article" date="2014" name="Int. J. Syst. Evol. Microbiol.">
        <title>Complete genome sequence of Corynebacterium casei LMG S-19264T (=DSM 44701T), isolated from a smear-ripened cheese.</title>
        <authorList>
            <consortium name="US DOE Joint Genome Institute (JGI-PGF)"/>
            <person name="Walter F."/>
            <person name="Albersmeier A."/>
            <person name="Kalinowski J."/>
            <person name="Ruckert C."/>
        </authorList>
    </citation>
    <scope>NUCLEOTIDE SEQUENCE</scope>
    <source>
        <strain evidence="2">KCTC 23224</strain>
    </source>
</reference>
<dbReference type="AlphaFoldDB" id="A0A8J3G3V6"/>
<dbReference type="InterPro" id="IPR006342">
    <property type="entry name" value="FkbM_mtfrase"/>
</dbReference>
<dbReference type="EMBL" id="BMYF01000001">
    <property type="protein sequence ID" value="GHB23776.1"/>
    <property type="molecule type" value="Genomic_DNA"/>
</dbReference>
<sequence length="237" mass="27543">MKLKELVFRSLGYRLQNLSSWFKSLDIQRDFGKMMIRKGSSDIRVFKQIFLDEVYHFFPADFNPEVIVDAGANVGYSAVWFASKFPNSKIYAIEPEASNFEILQENVKSRSTIFPIKAGLWHENTFLKIHDSKAGSWAFETKLTKDGEKSDIVTITIPQLIRENDLDQIDLLKIDIEGSEFELFKNRAEEWLPVVTMIMIETHDRIKPGCSELIDQVVKPFGYSKFTTKELSIYYRF</sequence>